<dbReference type="InterPro" id="IPR050492">
    <property type="entry name" value="Bact_metal-bind_prot9"/>
</dbReference>
<keyword evidence="6" id="KW-1185">Reference proteome</keyword>
<evidence type="ECO:0000256" key="3">
    <source>
        <dbReference type="ARBA" id="ARBA00022729"/>
    </source>
</evidence>
<dbReference type="PANTHER" id="PTHR42953">
    <property type="entry name" value="HIGH-AFFINITY ZINC UPTAKE SYSTEM PROTEIN ZNUA-RELATED"/>
    <property type="match status" value="1"/>
</dbReference>
<keyword evidence="4" id="KW-1133">Transmembrane helix</keyword>
<dbReference type="AlphaFoldDB" id="A0A0K8J887"/>
<keyword evidence="3" id="KW-0732">Signal</keyword>
<name>A0A0K8J887_9FIRM</name>
<dbReference type="PANTHER" id="PTHR42953:SF3">
    <property type="entry name" value="HIGH-AFFINITY ZINC UPTAKE SYSTEM PROTEIN ZNUA"/>
    <property type="match status" value="1"/>
</dbReference>
<dbReference type="RefSeq" id="WP_058258789.1">
    <property type="nucleotide sequence ID" value="NZ_JANWKB010000080.1"/>
</dbReference>
<evidence type="ECO:0000256" key="4">
    <source>
        <dbReference type="SAM" id="Phobius"/>
    </source>
</evidence>
<organism evidence="5 6">
    <name type="scientific">Herbinix luporum</name>
    <dbReference type="NCBI Taxonomy" id="1679721"/>
    <lineage>
        <taxon>Bacteria</taxon>
        <taxon>Bacillati</taxon>
        <taxon>Bacillota</taxon>
        <taxon>Clostridia</taxon>
        <taxon>Lachnospirales</taxon>
        <taxon>Lachnospiraceae</taxon>
        <taxon>Herbinix</taxon>
    </lineage>
</organism>
<dbReference type="OrthoDB" id="9810636at2"/>
<dbReference type="GO" id="GO:0046872">
    <property type="term" value="F:metal ion binding"/>
    <property type="evidence" value="ECO:0007669"/>
    <property type="project" value="InterPro"/>
</dbReference>
<dbReference type="Gene3D" id="3.40.50.1980">
    <property type="entry name" value="Nitrogenase molybdenum iron protein domain"/>
    <property type="match status" value="2"/>
</dbReference>
<protein>
    <recommendedName>
        <fullName evidence="7">Zinc ABC transporter substrate-binding protein</fullName>
    </recommendedName>
</protein>
<keyword evidence="4" id="KW-0812">Transmembrane</keyword>
<keyword evidence="4" id="KW-0472">Membrane</keyword>
<dbReference type="GO" id="GO:0030001">
    <property type="term" value="P:metal ion transport"/>
    <property type="evidence" value="ECO:0007669"/>
    <property type="project" value="InterPro"/>
</dbReference>
<sequence>MKKKLFILASVMIIIVVTLTALTYYLNRKNKTSNTEDDDIRIVTSFYPVYVLTSNLTDQIKGLKVDSLTDFSAGCLHDYQLTTKDMKLLSGADVFIINGGGMEEYLEDVIKNYPDLTVINLSQGIEMLESMEHEGDVNPHVWLDPQLYMVQIENGRQGLEDYIRTSFLTNEKDNKEIIDKLTTNAASYKAKVQEIADEMDQLLYKVKDMSESKNISNKVVVFHDSFAYLANKAGLEVVYTLEIHDDTPLSASEIAEVVDIIKEENIHYLFTEDQHDDTISDRIKEETEAEVYIIDSAVTGNASKDSYLEAMRKNIDTLKKAFEDLM</sequence>
<comment type="similarity">
    <text evidence="1">Belongs to the bacterial solute-binding protein 9 family.</text>
</comment>
<dbReference type="SUPFAM" id="SSF53807">
    <property type="entry name" value="Helical backbone' metal receptor"/>
    <property type="match status" value="1"/>
</dbReference>
<keyword evidence="2" id="KW-0813">Transport</keyword>
<proteinExistence type="inferred from homology"/>
<dbReference type="KEGG" id="hsd:SD1D_2017"/>
<gene>
    <name evidence="5" type="ORF">SD1D_2017</name>
</gene>
<evidence type="ECO:0008006" key="7">
    <source>
        <dbReference type="Google" id="ProtNLM"/>
    </source>
</evidence>
<evidence type="ECO:0000313" key="6">
    <source>
        <dbReference type="Proteomes" id="UP000196053"/>
    </source>
</evidence>
<evidence type="ECO:0000256" key="1">
    <source>
        <dbReference type="ARBA" id="ARBA00011028"/>
    </source>
</evidence>
<dbReference type="Proteomes" id="UP000196053">
    <property type="component" value="Chromosome I"/>
</dbReference>
<dbReference type="Pfam" id="PF01297">
    <property type="entry name" value="ZnuA"/>
    <property type="match status" value="1"/>
</dbReference>
<accession>A0A0K8J887</accession>
<evidence type="ECO:0000313" key="5">
    <source>
        <dbReference type="EMBL" id="CUH93553.1"/>
    </source>
</evidence>
<feature type="transmembrane region" description="Helical" evidence="4">
    <location>
        <begin position="5"/>
        <end position="26"/>
    </location>
</feature>
<evidence type="ECO:0000256" key="2">
    <source>
        <dbReference type="ARBA" id="ARBA00022448"/>
    </source>
</evidence>
<dbReference type="InterPro" id="IPR006127">
    <property type="entry name" value="ZnuA-like"/>
</dbReference>
<dbReference type="EMBL" id="LN879430">
    <property type="protein sequence ID" value="CUH93553.1"/>
    <property type="molecule type" value="Genomic_DNA"/>
</dbReference>
<reference evidence="6" key="1">
    <citation type="submission" date="2015-09" db="EMBL/GenBank/DDBJ databases">
        <authorList>
            <person name="Wibberg D."/>
        </authorList>
    </citation>
    <scope>NUCLEOTIDE SEQUENCE [LARGE SCALE GENOMIC DNA]</scope>
    <source>
        <strain evidence="6">SD1D</strain>
    </source>
</reference>